<dbReference type="InterPro" id="IPR027417">
    <property type="entry name" value="P-loop_NTPase"/>
</dbReference>
<dbReference type="Pfam" id="PF22916">
    <property type="entry name" value="UTP25_NTPase-like"/>
    <property type="match status" value="1"/>
</dbReference>
<comment type="similarity">
    <text evidence="2">Belongs to the UTP25 family.</text>
</comment>
<dbReference type="InterPro" id="IPR053940">
    <property type="entry name" value="UTP25_NTPase-like"/>
</dbReference>
<dbReference type="WBParaSite" id="TCONS_00011312.p1">
    <property type="protein sequence ID" value="TCONS_00011312.p1"/>
    <property type="gene ID" value="XLOC_005598"/>
</dbReference>
<evidence type="ECO:0000256" key="6">
    <source>
        <dbReference type="SAM" id="MobiDB-lite"/>
    </source>
</evidence>
<feature type="compositionally biased region" description="Acidic residues" evidence="6">
    <location>
        <begin position="165"/>
        <end position="189"/>
    </location>
</feature>
<evidence type="ECO:0000256" key="2">
    <source>
        <dbReference type="ARBA" id="ARBA00009223"/>
    </source>
</evidence>
<dbReference type="InterPro" id="IPR010678">
    <property type="entry name" value="UTP25"/>
</dbReference>
<evidence type="ECO:0000313" key="10">
    <source>
        <dbReference type="WBParaSite" id="TCONS_00011312.p1"/>
    </source>
</evidence>
<feature type="region of interest" description="Disordered" evidence="6">
    <location>
        <begin position="132"/>
        <end position="190"/>
    </location>
</feature>
<accession>A0AAF5I2E6</accession>
<dbReference type="GO" id="GO:0034511">
    <property type="term" value="F:U3 snoRNA binding"/>
    <property type="evidence" value="ECO:0007669"/>
    <property type="project" value="InterPro"/>
</dbReference>
<sequence length="751" mass="87317">LVFTKMSANNDLYFEALHSNSHFLIILKESQTISDMKELLEPLSEFSKDEMSLYKKSQNEDKDWIKLNDNVSLSDNGFDTAKASPQSPAQILIKLKSEGDIVNVESVSLPPPLPEAMQTPLYKFVKSSRNLKTTNKKRKNNDDSIVEEKQVKVQKSDEINHEEEHENDSEAEEESEEELAIEESDEEVELDVKNETEYYSKHFYKLPNEEILMKIIDNPEETVRISQKLPGLKSTRITQHIRYKEDSFLDVSKTIKLEDFGYFPSIMENFNFTTKSNGLSEGESSLLQVMGRYCDLYYTSEENDYQNVYLLHLINHIQRTRSLILKNIEKLKSSKEKGHKITDEMIDECRDQGFTRPRILIVVPYKKCVFEIVEKLKKLMFGEKKSQFLKAKRFESFYGSKDYSYTPNPKNPNNVIRTEEYLYNMDGNIDDDFKIGITFSKKAIKLFSKFDESDMIIASPLGLTQALVNAKEVGHYSFLSSIEIAVFDKMDIVQMQNWENILTILNNLNTKPDDISYVDITRIRNVFLNDQGKAMRQTLMFSRYDSAEMRSAFIKSSYNYSGYVTITKIPSGLLDKIDVPVCQQISRIKITNPCEDQSTRFKFFVDNIYPKLEKGTLIFIPSYYDFVQIKAHFVANNKRFAELSEYSPENKINSAKIQFSHGLKAICLMTERFHYYNRYLIKGIKCLIFYQLPLNPHFFEQMINMSELETPLTTKILFSDIDSIRLGNIYGSSMTKQLIKSEKNYHVMLSQ</sequence>
<evidence type="ECO:0000313" key="9">
    <source>
        <dbReference type="Proteomes" id="UP000035681"/>
    </source>
</evidence>
<feature type="domain" description="UTP25 NTP hydrolase-like" evidence="8">
    <location>
        <begin position="293"/>
        <end position="564"/>
    </location>
</feature>
<dbReference type="Proteomes" id="UP000035681">
    <property type="component" value="Unplaced"/>
</dbReference>
<dbReference type="Pfam" id="PF06862">
    <property type="entry name" value="Utp25_C"/>
    <property type="match status" value="1"/>
</dbReference>
<keyword evidence="3" id="KW-0539">Nucleus</keyword>
<dbReference type="AlphaFoldDB" id="A0AAF5I2E6"/>
<evidence type="ECO:0000256" key="3">
    <source>
        <dbReference type="ARBA" id="ARBA00023242"/>
    </source>
</evidence>
<dbReference type="GO" id="GO:0000462">
    <property type="term" value="P:maturation of SSU-rRNA from tricistronic rRNA transcript (SSU-rRNA, 5.8S rRNA, LSU-rRNA)"/>
    <property type="evidence" value="ECO:0007669"/>
    <property type="project" value="TreeGrafter"/>
</dbReference>
<dbReference type="PANTHER" id="PTHR12933">
    <property type="entry name" value="ORF PROTEIN-RELATED"/>
    <property type="match status" value="1"/>
</dbReference>
<feature type="compositionally biased region" description="Basic and acidic residues" evidence="6">
    <location>
        <begin position="140"/>
        <end position="164"/>
    </location>
</feature>
<evidence type="ECO:0000256" key="1">
    <source>
        <dbReference type="ARBA" id="ARBA00004604"/>
    </source>
</evidence>
<feature type="domain" description="UTP25 C-terminal" evidence="7">
    <location>
        <begin position="574"/>
        <end position="746"/>
    </location>
</feature>
<organism evidence="9 10">
    <name type="scientific">Strongyloides stercoralis</name>
    <name type="common">Threadworm</name>
    <dbReference type="NCBI Taxonomy" id="6248"/>
    <lineage>
        <taxon>Eukaryota</taxon>
        <taxon>Metazoa</taxon>
        <taxon>Ecdysozoa</taxon>
        <taxon>Nematoda</taxon>
        <taxon>Chromadorea</taxon>
        <taxon>Rhabditida</taxon>
        <taxon>Tylenchina</taxon>
        <taxon>Panagrolaimomorpha</taxon>
        <taxon>Strongyloidoidea</taxon>
        <taxon>Strongyloididae</taxon>
        <taxon>Strongyloides</taxon>
    </lineage>
</organism>
<reference evidence="10" key="1">
    <citation type="submission" date="2024-02" db="UniProtKB">
        <authorList>
            <consortium name="WormBaseParasite"/>
        </authorList>
    </citation>
    <scope>IDENTIFICATION</scope>
</reference>
<dbReference type="Gene3D" id="3.40.50.300">
    <property type="entry name" value="P-loop containing nucleotide triphosphate hydrolases"/>
    <property type="match status" value="1"/>
</dbReference>
<evidence type="ECO:0000259" key="7">
    <source>
        <dbReference type="Pfam" id="PF06862"/>
    </source>
</evidence>
<dbReference type="Gene3D" id="3.10.20.90">
    <property type="entry name" value="Phosphatidylinositol 3-kinase Catalytic Subunit, Chain A, domain 1"/>
    <property type="match status" value="1"/>
</dbReference>
<proteinExistence type="inferred from homology"/>
<dbReference type="InterPro" id="IPR053939">
    <property type="entry name" value="UTP25_C"/>
</dbReference>
<comment type="subcellular location">
    <subcellularLocation>
        <location evidence="1">Nucleus</location>
        <location evidence="1">Nucleolus</location>
    </subcellularLocation>
</comment>
<evidence type="ECO:0000256" key="5">
    <source>
        <dbReference type="ARBA" id="ARBA00032325"/>
    </source>
</evidence>
<dbReference type="PANTHER" id="PTHR12933:SF0">
    <property type="entry name" value="U3 SMALL NUCLEOLAR RNA-ASSOCIATED PROTEIN 25 HOMOLOG"/>
    <property type="match status" value="1"/>
</dbReference>
<name>A0AAF5I2E6_STRER</name>
<evidence type="ECO:0000256" key="4">
    <source>
        <dbReference type="ARBA" id="ARBA00024421"/>
    </source>
</evidence>
<dbReference type="GO" id="GO:0032040">
    <property type="term" value="C:small-subunit processome"/>
    <property type="evidence" value="ECO:0007669"/>
    <property type="project" value="TreeGrafter"/>
</dbReference>
<dbReference type="GO" id="GO:0019843">
    <property type="term" value="F:rRNA binding"/>
    <property type="evidence" value="ECO:0007669"/>
    <property type="project" value="TreeGrafter"/>
</dbReference>
<keyword evidence="9" id="KW-1185">Reference proteome</keyword>
<evidence type="ECO:0000259" key="8">
    <source>
        <dbReference type="Pfam" id="PF22916"/>
    </source>
</evidence>
<protein>
    <recommendedName>
        <fullName evidence="4">U3 small nucleolar RNA-associated protein 25 homolog</fullName>
    </recommendedName>
    <alternativeName>
        <fullName evidence="5">UTP25 small subunit processor component</fullName>
    </alternativeName>
</protein>